<dbReference type="PROSITE" id="PS50011">
    <property type="entry name" value="PROTEIN_KINASE_DOM"/>
    <property type="match status" value="2"/>
</dbReference>
<dbReference type="GO" id="GO:0005524">
    <property type="term" value="F:ATP binding"/>
    <property type="evidence" value="ECO:0007669"/>
    <property type="project" value="UniProtKB-UniRule"/>
</dbReference>
<keyword evidence="2 5" id="KW-0547">Nucleotide-binding</keyword>
<evidence type="ECO:0000313" key="8">
    <source>
        <dbReference type="EMBL" id="EID53736.1"/>
    </source>
</evidence>
<keyword evidence="4 5" id="KW-0067">ATP-binding</keyword>
<reference evidence="8 9" key="1">
    <citation type="submission" date="2012-01" db="EMBL/GenBank/DDBJ databases">
        <title>Improved High-Quality Draft sequence of Saccharomonospora xinjiangensis XJ-54.</title>
        <authorList>
            <consortium name="US DOE Joint Genome Institute"/>
            <person name="Lucas S."/>
            <person name="Han J."/>
            <person name="Lapidus A."/>
            <person name="Cheng J.-F."/>
            <person name="Goodwin L."/>
            <person name="Pitluck S."/>
            <person name="Peters L."/>
            <person name="Mikhailova N."/>
            <person name="Teshima H."/>
            <person name="Detter J.C."/>
            <person name="Han C."/>
            <person name="Tapia R."/>
            <person name="Land M."/>
            <person name="Hauser L."/>
            <person name="Kyrpides N."/>
            <person name="Ivanova N."/>
            <person name="Pagani I."/>
            <person name="Brambilla E.-M."/>
            <person name="Klenk H.-P."/>
            <person name="Woyke T."/>
        </authorList>
    </citation>
    <scope>NUCLEOTIDE SEQUENCE [LARGE SCALE GENOMIC DNA]</scope>
    <source>
        <strain evidence="8 9">XJ-54</strain>
    </source>
</reference>
<proteinExistence type="predicted"/>
<dbReference type="SUPFAM" id="SSF56112">
    <property type="entry name" value="Protein kinase-like (PK-like)"/>
    <property type="match status" value="2"/>
</dbReference>
<feature type="domain" description="Protein kinase" evidence="7">
    <location>
        <begin position="226"/>
        <end position="506"/>
    </location>
</feature>
<feature type="domain" description="Protein kinase" evidence="7">
    <location>
        <begin position="531"/>
        <end position="799"/>
    </location>
</feature>
<dbReference type="Proteomes" id="UP000004691">
    <property type="component" value="Unassembled WGS sequence"/>
</dbReference>
<keyword evidence="9" id="KW-1185">Reference proteome</keyword>
<sequence length="1466" mass="161482">MSDGRGPAPKPAPPPPVERWRQERTSPYPWEQDGLDHIRRLMPQAEPYRAWATFSFTAASGRVNECDLLIAVPGGLYLLELKGHTGRVVNSGETWSFFREGVRRPRTLRNPLHLTDLKCKELKGRLEWAAKQNHFSGRIPRIEPAIFLSAPGLVAELDEVQRTRVYGRDEQVEGLDWIWRDLLSRPPQREQQRISPEFSRYVLPRLLERIGIRASVAHLRFGDDWVLANEVLDAGPTWEDRLAERTSLVHEQGRVRIYLTEQQAVEERRQSVERAARREYQVLQGITHRGIAQAVQIREHQGGPAILFRHDASDLRLDSYLDVHGENLSIDTRLDLVRQLAEAVQYAHHRSLYHRALSARSVWVSAKDDGSDPVLRITDWQAAARDFDTTSLSTVGKTSLTREHLANSAEVYLAPEFAPHADPVDLDVFGLGAVSFLILTGRPPAGQRSGLIERLAESHGLHPYAVADGISDALDALVFDATRTDLAQRLDSADAFLKRLDAAEWESLPESSVPVVDPLTVSAGQLVDEQWRVERVLGTGATARALLVRKVDTADTDTAASDTVERRVLKVALDDDKAQRLHAEARALALVGGGVVVKLLDGPREVGGRTVLDLEYAGGQDPDGPTLGEWLRAEGKLTYHNLERYGRDLFTALDHLAGKGVRHRDLKPDNFGIYRRADRSTQLMLFDFSLADVSERDVAAGTRGYLDPFLGTSRRPVYDDHAERYAAAVTLHEMASGQRPVWGDGVSDPRTTSDETPVLAAEAFEPALRDGLTEFFRRALHRDVNRRFDTLRQMEDAWREVFTSADTAAPLTTPGTVGIEGSTLEATRDAHADKATLDTQLDLAGLSPRAVSLAQSLGATTVRELLEQVRPYEISRARGAGKVVRNELNRRHKQWTHALLRRAEPDGPAPETGDGPATLDGLVALLLPVKARRGSRKADVVRLTLGLPEGSDRDGHDGGEDGAAALSWPTQTQVAARLGVTQATVSQHYRKAMAAWAAEPRVAALREEVVRLLAEAGRVMTAYELAAAVKAAYGGAERDTRERALARALAVVRAAVDTEAWDRQQEGREGAEDGPRFSVLRRGEHVVVALESLPGTDEPSAPELADYAVALGARADELVMVDPLPGRGVVVRELRAVRAPKGLSSQADTRLVELAAAMSVRAAASPRSELYPRSLDLVRALRMSQAAVGVRRETGIAPADLLAKVRARFPSVSVADDVTYVRLEEALRAAGTPLEYDTEKKLFYPPAPEFSRLASSSSTTRDSSGGPRPGGLDPHELLRDKLARSVEQGGFLALTLRGTALPGAAEALASRYPVRPVQVDREFLAVFRGLVVEYDQDWERVRKLDERFGRTGEPKPGFRRVVRLAWERLRDRLVDQAGARTVLLLHHADLVGRYADLGGREFLTGLQQAARSAEALPHGLWVLCPGESAEEAPQLDGLRVEALTESERAALGREFVQGLRVCDRAS</sequence>
<dbReference type="GO" id="GO:0004674">
    <property type="term" value="F:protein serine/threonine kinase activity"/>
    <property type="evidence" value="ECO:0007669"/>
    <property type="project" value="TreeGrafter"/>
</dbReference>
<dbReference type="Gene3D" id="1.10.510.10">
    <property type="entry name" value="Transferase(Phosphotransferase) domain 1"/>
    <property type="match status" value="2"/>
</dbReference>
<dbReference type="STRING" id="882086.SacxiDRAFT_1488"/>
<dbReference type="eggNOG" id="COG0515">
    <property type="taxonomic scope" value="Bacteria"/>
</dbReference>
<keyword evidence="1" id="KW-0808">Transferase</keyword>
<keyword evidence="3 8" id="KW-0418">Kinase</keyword>
<dbReference type="InterPro" id="IPR011528">
    <property type="entry name" value="NERD"/>
</dbReference>
<accession>I0V0T3</accession>
<feature type="region of interest" description="Disordered" evidence="6">
    <location>
        <begin position="1252"/>
        <end position="1275"/>
    </location>
</feature>
<dbReference type="InterPro" id="IPR049832">
    <property type="entry name" value="BREX_PglW"/>
</dbReference>
<feature type="binding site" evidence="5">
    <location>
        <position position="570"/>
    </location>
    <ligand>
        <name>ATP</name>
        <dbReference type="ChEBI" id="CHEBI:30616"/>
    </ligand>
</feature>
<evidence type="ECO:0000256" key="2">
    <source>
        <dbReference type="ARBA" id="ARBA00022741"/>
    </source>
</evidence>
<evidence type="ECO:0000313" key="9">
    <source>
        <dbReference type="Proteomes" id="UP000004691"/>
    </source>
</evidence>
<organism evidence="8 9">
    <name type="scientific">Saccharomonospora xinjiangensis XJ-54</name>
    <dbReference type="NCBI Taxonomy" id="882086"/>
    <lineage>
        <taxon>Bacteria</taxon>
        <taxon>Bacillati</taxon>
        <taxon>Actinomycetota</taxon>
        <taxon>Actinomycetes</taxon>
        <taxon>Pseudonocardiales</taxon>
        <taxon>Pseudonocardiaceae</taxon>
        <taxon>Saccharomonospora</taxon>
    </lineage>
</organism>
<dbReference type="SMART" id="SM00220">
    <property type="entry name" value="S_TKc"/>
    <property type="match status" value="1"/>
</dbReference>
<dbReference type="PANTHER" id="PTHR43289">
    <property type="entry name" value="MITOGEN-ACTIVATED PROTEIN KINASE KINASE KINASE 20-RELATED"/>
    <property type="match status" value="1"/>
</dbReference>
<gene>
    <name evidence="8" type="ORF">SacxiDRAFT_1488</name>
</gene>
<dbReference type="RefSeq" id="WP_006237872.1">
    <property type="nucleotide sequence ID" value="NZ_JH636049.1"/>
</dbReference>
<feature type="compositionally biased region" description="Low complexity" evidence="6">
    <location>
        <begin position="1252"/>
        <end position="1264"/>
    </location>
</feature>
<evidence type="ECO:0000256" key="4">
    <source>
        <dbReference type="ARBA" id="ARBA00022840"/>
    </source>
</evidence>
<dbReference type="OrthoDB" id="3404503at2"/>
<protein>
    <submittedName>
        <fullName evidence="8">Nuclease-like protein,protein kinase family protein</fullName>
    </submittedName>
</protein>
<dbReference type="PROSITE" id="PS00107">
    <property type="entry name" value="PROTEIN_KINASE_ATP"/>
    <property type="match status" value="1"/>
</dbReference>
<name>I0V0T3_9PSEU</name>
<evidence type="ECO:0000256" key="1">
    <source>
        <dbReference type="ARBA" id="ARBA00022679"/>
    </source>
</evidence>
<dbReference type="PANTHER" id="PTHR43289:SF34">
    <property type="entry name" value="SERINE_THREONINE-PROTEIN KINASE YBDM-RELATED"/>
    <property type="match status" value="1"/>
</dbReference>
<dbReference type="InterPro" id="IPR017441">
    <property type="entry name" value="Protein_kinase_ATP_BS"/>
</dbReference>
<evidence type="ECO:0000256" key="5">
    <source>
        <dbReference type="PROSITE-ProRule" id="PRU10141"/>
    </source>
</evidence>
<dbReference type="Pfam" id="PF00069">
    <property type="entry name" value="Pkinase"/>
    <property type="match status" value="2"/>
</dbReference>
<evidence type="ECO:0000256" key="3">
    <source>
        <dbReference type="ARBA" id="ARBA00022777"/>
    </source>
</evidence>
<dbReference type="InterPro" id="IPR000719">
    <property type="entry name" value="Prot_kinase_dom"/>
</dbReference>
<feature type="compositionally biased region" description="Pro residues" evidence="6">
    <location>
        <begin position="8"/>
        <end position="17"/>
    </location>
</feature>
<dbReference type="InterPro" id="IPR011009">
    <property type="entry name" value="Kinase-like_dom_sf"/>
</dbReference>
<dbReference type="NCBIfam" id="NF033442">
    <property type="entry name" value="BREX_PglW"/>
    <property type="match status" value="1"/>
</dbReference>
<feature type="region of interest" description="Disordered" evidence="6">
    <location>
        <begin position="1"/>
        <end position="31"/>
    </location>
</feature>
<dbReference type="Pfam" id="PF08378">
    <property type="entry name" value="NERD"/>
    <property type="match status" value="1"/>
</dbReference>
<dbReference type="EMBL" id="JH636049">
    <property type="protein sequence ID" value="EID53736.1"/>
    <property type="molecule type" value="Genomic_DNA"/>
</dbReference>
<evidence type="ECO:0000256" key="6">
    <source>
        <dbReference type="SAM" id="MobiDB-lite"/>
    </source>
</evidence>
<dbReference type="HOGENOM" id="CLU_005315_0_0_11"/>
<evidence type="ECO:0000259" key="7">
    <source>
        <dbReference type="PROSITE" id="PS50011"/>
    </source>
</evidence>